<feature type="region of interest" description="Disordered" evidence="1">
    <location>
        <begin position="1"/>
        <end position="74"/>
    </location>
</feature>
<organism evidence="2 3">
    <name type="scientific">Trametes pubescens</name>
    <name type="common">White-rot fungus</name>
    <dbReference type="NCBI Taxonomy" id="154538"/>
    <lineage>
        <taxon>Eukaryota</taxon>
        <taxon>Fungi</taxon>
        <taxon>Dikarya</taxon>
        <taxon>Basidiomycota</taxon>
        <taxon>Agaricomycotina</taxon>
        <taxon>Agaricomycetes</taxon>
        <taxon>Polyporales</taxon>
        <taxon>Polyporaceae</taxon>
        <taxon>Trametes</taxon>
    </lineage>
</organism>
<dbReference type="AlphaFoldDB" id="A0A1M2VBK9"/>
<gene>
    <name evidence="2" type="ORF">TRAPUB_4257</name>
</gene>
<feature type="region of interest" description="Disordered" evidence="1">
    <location>
        <begin position="228"/>
        <end position="248"/>
    </location>
</feature>
<dbReference type="OrthoDB" id="2758659at2759"/>
<sequence length="364" mass="39803">MRWTSVGHGGWQNVDGTAKRAATPARRLRPDKVLQSQWRRPDGPRGVSPRGDTPPGYKHISTSHLPRPTHAGPDWKEIKRQKKAARTEPVYNQPTLNDSVGDWQNWMSVGRGRIPVWMEREFGGRRPTELSVAFHLLSPQDTPTTEHGRWISMTSWLFSVPGLYQHLITAGQYPVASQFRPAPYPNNVGAITIFQLSRWYASRGVTVLMADRYMLLARRNCNERGGREVNDNSLFTDGGPNSITDVGDVPNNRVLGPIDNHNTPLMVLPGTIVNDHVMQVKADNAPAPLAAPFNTAAPPLTVSATPIAEDAVPPPYSPTWPMEDIQGTADIASVGSRSPSLALQSSAGSSRANSPTRTHSPASA</sequence>
<evidence type="ECO:0000313" key="2">
    <source>
        <dbReference type="EMBL" id="OJT04954.1"/>
    </source>
</evidence>
<feature type="compositionally biased region" description="Polar residues" evidence="1">
    <location>
        <begin position="231"/>
        <end position="244"/>
    </location>
</feature>
<protein>
    <submittedName>
        <fullName evidence="2">Uncharacterized protein</fullName>
    </submittedName>
</protein>
<evidence type="ECO:0000256" key="1">
    <source>
        <dbReference type="SAM" id="MobiDB-lite"/>
    </source>
</evidence>
<proteinExistence type="predicted"/>
<feature type="compositionally biased region" description="Polar residues" evidence="1">
    <location>
        <begin position="335"/>
        <end position="364"/>
    </location>
</feature>
<keyword evidence="3" id="KW-1185">Reference proteome</keyword>
<accession>A0A1M2VBK9</accession>
<evidence type="ECO:0000313" key="3">
    <source>
        <dbReference type="Proteomes" id="UP000184267"/>
    </source>
</evidence>
<feature type="region of interest" description="Disordered" evidence="1">
    <location>
        <begin position="321"/>
        <end position="364"/>
    </location>
</feature>
<dbReference type="Proteomes" id="UP000184267">
    <property type="component" value="Unassembled WGS sequence"/>
</dbReference>
<name>A0A1M2VBK9_TRAPU</name>
<dbReference type="EMBL" id="MNAD01001501">
    <property type="protein sequence ID" value="OJT04954.1"/>
    <property type="molecule type" value="Genomic_DNA"/>
</dbReference>
<comment type="caution">
    <text evidence="2">The sequence shown here is derived from an EMBL/GenBank/DDBJ whole genome shotgun (WGS) entry which is preliminary data.</text>
</comment>
<reference evidence="2 3" key="1">
    <citation type="submission" date="2016-10" db="EMBL/GenBank/DDBJ databases">
        <title>Genome sequence of the basidiomycete white-rot fungus Trametes pubescens.</title>
        <authorList>
            <person name="Makela M.R."/>
            <person name="Granchi Z."/>
            <person name="Peng M."/>
            <person name="De Vries R.P."/>
            <person name="Grigoriev I."/>
            <person name="Riley R."/>
            <person name="Hilden K."/>
        </authorList>
    </citation>
    <scope>NUCLEOTIDE SEQUENCE [LARGE SCALE GENOMIC DNA]</scope>
    <source>
        <strain evidence="2 3">FBCC735</strain>
    </source>
</reference>